<name>A0A2T4U5S4_9BACI</name>
<evidence type="ECO:0000313" key="5">
    <source>
        <dbReference type="Proteomes" id="UP000240509"/>
    </source>
</evidence>
<feature type="region of interest" description="Disordered" evidence="2">
    <location>
        <begin position="26"/>
        <end position="50"/>
    </location>
</feature>
<feature type="compositionally biased region" description="Low complexity" evidence="2">
    <location>
        <begin position="26"/>
        <end position="42"/>
    </location>
</feature>
<keyword evidence="5" id="KW-1185">Reference proteome</keyword>
<dbReference type="OrthoDB" id="8881899at2"/>
<feature type="signal peptide" evidence="3">
    <location>
        <begin position="1"/>
        <end position="23"/>
    </location>
</feature>
<keyword evidence="3" id="KW-0732">Signal</keyword>
<sequence length="346" mass="36948">MKKVLGLSSVALLGVLAACGNNAEENNAPADNAANNNTAENNEASENEEAAADIDYPEGPIEIIVPYSAGGGGDTVARIIGDALSEELDTQVNIVNREGAGGEIGISEMAAAEPDGHTLGVFGYPDNYVLEETGNTDFTFDSFEYLASFDDVPHALFAAPDSEFESIEDLVNYAEENPGEVTIGESGALGLLKILAFEDQAEIDVSPVNYDGGGELINGLLGGHIDIASSSITAAPEIVDAGGEPLGYAAPERLEMFDEYPTLEEQGYDMDLGVRRVVVAPADIPDEVRDALTNVMDELGQSEELEEQFTNADLPYNYLDYDELNDYLNNTNESLQPIIDNNQDDF</sequence>
<dbReference type="EMBL" id="PZJJ01000014">
    <property type="protein sequence ID" value="PTL38740.1"/>
    <property type="molecule type" value="Genomic_DNA"/>
</dbReference>
<feature type="chain" id="PRO_5015574560" evidence="3">
    <location>
        <begin position="24"/>
        <end position="346"/>
    </location>
</feature>
<dbReference type="Gene3D" id="3.40.190.10">
    <property type="entry name" value="Periplasmic binding protein-like II"/>
    <property type="match status" value="1"/>
</dbReference>
<dbReference type="PROSITE" id="PS51257">
    <property type="entry name" value="PROKAR_LIPOPROTEIN"/>
    <property type="match status" value="1"/>
</dbReference>
<dbReference type="InterPro" id="IPR005064">
    <property type="entry name" value="BUG"/>
</dbReference>
<evidence type="ECO:0000256" key="3">
    <source>
        <dbReference type="SAM" id="SignalP"/>
    </source>
</evidence>
<dbReference type="PANTHER" id="PTHR42928:SF5">
    <property type="entry name" value="BLR1237 PROTEIN"/>
    <property type="match status" value="1"/>
</dbReference>
<comment type="similarity">
    <text evidence="1">Belongs to the UPF0065 (bug) family.</text>
</comment>
<dbReference type="Gene3D" id="3.40.190.150">
    <property type="entry name" value="Bordetella uptake gene, domain 1"/>
    <property type="match status" value="1"/>
</dbReference>
<dbReference type="Proteomes" id="UP000240509">
    <property type="component" value="Unassembled WGS sequence"/>
</dbReference>
<dbReference type="PANTHER" id="PTHR42928">
    <property type="entry name" value="TRICARBOXYLATE-BINDING PROTEIN"/>
    <property type="match status" value="1"/>
</dbReference>
<dbReference type="RefSeq" id="WP_107585009.1">
    <property type="nucleotide sequence ID" value="NZ_PZJJ01000014.1"/>
</dbReference>
<evidence type="ECO:0000313" key="4">
    <source>
        <dbReference type="EMBL" id="PTL38740.1"/>
    </source>
</evidence>
<gene>
    <name evidence="4" type="ORF">C6Y45_09605</name>
</gene>
<protein>
    <submittedName>
        <fullName evidence="4">Tripartite tricarboxylate transporter substrate binding protein</fullName>
    </submittedName>
</protein>
<dbReference type="SUPFAM" id="SSF53850">
    <property type="entry name" value="Periplasmic binding protein-like II"/>
    <property type="match status" value="1"/>
</dbReference>
<dbReference type="Pfam" id="PF03401">
    <property type="entry name" value="TctC"/>
    <property type="match status" value="1"/>
</dbReference>
<organism evidence="4 5">
    <name type="scientific">Alkalicoccus saliphilus</name>
    <dbReference type="NCBI Taxonomy" id="200989"/>
    <lineage>
        <taxon>Bacteria</taxon>
        <taxon>Bacillati</taxon>
        <taxon>Bacillota</taxon>
        <taxon>Bacilli</taxon>
        <taxon>Bacillales</taxon>
        <taxon>Bacillaceae</taxon>
        <taxon>Alkalicoccus</taxon>
    </lineage>
</organism>
<comment type="caution">
    <text evidence="4">The sequence shown here is derived from an EMBL/GenBank/DDBJ whole genome shotgun (WGS) entry which is preliminary data.</text>
</comment>
<proteinExistence type="inferred from homology"/>
<evidence type="ECO:0000256" key="1">
    <source>
        <dbReference type="ARBA" id="ARBA00006987"/>
    </source>
</evidence>
<reference evidence="4 5" key="1">
    <citation type="submission" date="2018-03" db="EMBL/GenBank/DDBJ databases">
        <title>Alkalicoccus saliphilus sp. nov., isolated from a mineral pool.</title>
        <authorList>
            <person name="Zhao B."/>
        </authorList>
    </citation>
    <scope>NUCLEOTIDE SEQUENCE [LARGE SCALE GENOMIC DNA]</scope>
    <source>
        <strain evidence="4 5">6AG</strain>
    </source>
</reference>
<accession>A0A2T4U5S4</accession>
<evidence type="ECO:0000256" key="2">
    <source>
        <dbReference type="SAM" id="MobiDB-lite"/>
    </source>
</evidence>
<dbReference type="PIRSF" id="PIRSF017082">
    <property type="entry name" value="YflP"/>
    <property type="match status" value="1"/>
</dbReference>
<dbReference type="CDD" id="cd07012">
    <property type="entry name" value="PBP2_Bug_TTT"/>
    <property type="match status" value="1"/>
</dbReference>
<dbReference type="InterPro" id="IPR042100">
    <property type="entry name" value="Bug_dom1"/>
</dbReference>
<dbReference type="AlphaFoldDB" id="A0A2T4U5S4"/>